<name>A0A2S5G8N3_9BACL</name>
<keyword evidence="2" id="KW-1185">Reference proteome</keyword>
<dbReference type="EMBL" id="PREZ01000006">
    <property type="protein sequence ID" value="PPA69338.1"/>
    <property type="molecule type" value="Genomic_DNA"/>
</dbReference>
<dbReference type="AlphaFoldDB" id="A0A2S5G8N3"/>
<evidence type="ECO:0000313" key="2">
    <source>
        <dbReference type="Proteomes" id="UP000239047"/>
    </source>
</evidence>
<organism evidence="1 2">
    <name type="scientific">Jeotgalibacillus proteolyticus</name>
    <dbReference type="NCBI Taxonomy" id="2082395"/>
    <lineage>
        <taxon>Bacteria</taxon>
        <taxon>Bacillati</taxon>
        <taxon>Bacillota</taxon>
        <taxon>Bacilli</taxon>
        <taxon>Bacillales</taxon>
        <taxon>Caryophanaceae</taxon>
        <taxon>Jeotgalibacillus</taxon>
    </lineage>
</organism>
<evidence type="ECO:0000313" key="1">
    <source>
        <dbReference type="EMBL" id="PPA69338.1"/>
    </source>
</evidence>
<protein>
    <submittedName>
        <fullName evidence="1">Uncharacterized protein</fullName>
    </submittedName>
</protein>
<sequence length="69" mass="7910">MKKYILNLTALSNGYFEVHEEGCTYGTRQKRERLGYHSTCASAVRMSKVIHPFKKINGCIYCSYACHTT</sequence>
<gene>
    <name evidence="1" type="ORF">C4B60_16200</name>
</gene>
<dbReference type="Proteomes" id="UP000239047">
    <property type="component" value="Unassembled WGS sequence"/>
</dbReference>
<proteinExistence type="predicted"/>
<accession>A0A2S5G8N3</accession>
<reference evidence="1 2" key="1">
    <citation type="submission" date="2018-02" db="EMBL/GenBank/DDBJ databases">
        <title>Jeotgalibacillus proteolyticum sp. nov. a protease producing bacterium isolated from ocean sediments of Laizhou Bay.</title>
        <authorList>
            <person name="Li Y."/>
        </authorList>
    </citation>
    <scope>NUCLEOTIDE SEQUENCE [LARGE SCALE GENOMIC DNA]</scope>
    <source>
        <strain evidence="1 2">22-7</strain>
    </source>
</reference>
<dbReference type="OrthoDB" id="47198at2"/>
<comment type="caution">
    <text evidence="1">The sequence shown here is derived from an EMBL/GenBank/DDBJ whole genome shotgun (WGS) entry which is preliminary data.</text>
</comment>